<dbReference type="VEuPathDB" id="FungiDB:BD410DRAFT_816966"/>
<dbReference type="InterPro" id="IPR011009">
    <property type="entry name" value="Kinase-like_dom_sf"/>
</dbReference>
<dbReference type="Gene3D" id="1.10.510.10">
    <property type="entry name" value="Transferase(Phosphotransferase) domain 1"/>
    <property type="match status" value="1"/>
</dbReference>
<evidence type="ECO:0000259" key="1">
    <source>
        <dbReference type="PROSITE" id="PS50011"/>
    </source>
</evidence>
<dbReference type="InterPro" id="IPR000719">
    <property type="entry name" value="Prot_kinase_dom"/>
</dbReference>
<dbReference type="EMBL" id="ML170273">
    <property type="protein sequence ID" value="TDL15498.1"/>
    <property type="molecule type" value="Genomic_DNA"/>
</dbReference>
<dbReference type="SMART" id="SM00220">
    <property type="entry name" value="S_TKc"/>
    <property type="match status" value="1"/>
</dbReference>
<accession>A0A4Y7PK79</accession>
<dbReference type="OrthoDB" id="5987198at2759"/>
<protein>
    <recommendedName>
        <fullName evidence="1">Protein kinase domain-containing protein</fullName>
    </recommendedName>
</protein>
<dbReference type="Proteomes" id="UP000294933">
    <property type="component" value="Unassembled WGS sequence"/>
</dbReference>
<dbReference type="GO" id="GO:0005634">
    <property type="term" value="C:nucleus"/>
    <property type="evidence" value="ECO:0007669"/>
    <property type="project" value="TreeGrafter"/>
</dbReference>
<reference evidence="2 3" key="1">
    <citation type="submission" date="2018-06" db="EMBL/GenBank/DDBJ databases">
        <title>A transcriptomic atlas of mushroom development highlights an independent origin of complex multicellularity.</title>
        <authorList>
            <consortium name="DOE Joint Genome Institute"/>
            <person name="Krizsan K."/>
            <person name="Almasi E."/>
            <person name="Merenyi Z."/>
            <person name="Sahu N."/>
            <person name="Viragh M."/>
            <person name="Koszo T."/>
            <person name="Mondo S."/>
            <person name="Kiss B."/>
            <person name="Balint B."/>
            <person name="Kues U."/>
            <person name="Barry K."/>
            <person name="Hegedus J.C."/>
            <person name="Henrissat B."/>
            <person name="Johnson J."/>
            <person name="Lipzen A."/>
            <person name="Ohm R."/>
            <person name="Nagy I."/>
            <person name="Pangilinan J."/>
            <person name="Yan J."/>
            <person name="Xiong Y."/>
            <person name="Grigoriev I.V."/>
            <person name="Hibbett D.S."/>
            <person name="Nagy L.G."/>
        </authorList>
    </citation>
    <scope>NUCLEOTIDE SEQUENCE [LARGE SCALE GENOMIC DNA]</scope>
    <source>
        <strain evidence="2 3">SZMC22713</strain>
    </source>
</reference>
<dbReference type="GO" id="GO:0005524">
    <property type="term" value="F:ATP binding"/>
    <property type="evidence" value="ECO:0007669"/>
    <property type="project" value="InterPro"/>
</dbReference>
<evidence type="ECO:0000313" key="2">
    <source>
        <dbReference type="EMBL" id="TDL15498.1"/>
    </source>
</evidence>
<keyword evidence="3" id="KW-1185">Reference proteome</keyword>
<dbReference type="GO" id="GO:0044773">
    <property type="term" value="P:mitotic DNA damage checkpoint signaling"/>
    <property type="evidence" value="ECO:0007669"/>
    <property type="project" value="TreeGrafter"/>
</dbReference>
<proteinExistence type="predicted"/>
<dbReference type="SUPFAM" id="SSF56112">
    <property type="entry name" value="Protein kinase-like (PK-like)"/>
    <property type="match status" value="1"/>
</dbReference>
<sequence>MLMPAEIFWQDHQKWLESIGYMLRPRYRPGWVPSWNGPNMLRYGFEDGQVLEHHQLIDATRLSDGMIMALKRIEANVHPYEIEIANYLCSEPLRTDPRNHCVPVYDVLRVPDVGNVFLLVMPLLRKFDSPKFDTVGECVDFFKQIFEGLQFMHEHSVAHRDCCDNNIMMDPTAMYPKLYHPASTDKSLDFSGRAKHYTRTEQPPRYFFIDFGLSRRYLSTNSPILKDPICGGDKTVPEFQMSNNPCDPFPTDVYYIGNLIREEFIQRHSGFDFIQSLVEAMVHVDPAKRPTMNKVVARFDSICRTMSTTQLRARVARRNELSIVHGWRNLMHVARCFSYFLCRLPPSSSLG</sequence>
<feature type="domain" description="Protein kinase" evidence="1">
    <location>
        <begin position="1"/>
        <end position="328"/>
    </location>
</feature>
<organism evidence="2 3">
    <name type="scientific">Rickenella mellea</name>
    <dbReference type="NCBI Taxonomy" id="50990"/>
    <lineage>
        <taxon>Eukaryota</taxon>
        <taxon>Fungi</taxon>
        <taxon>Dikarya</taxon>
        <taxon>Basidiomycota</taxon>
        <taxon>Agaricomycotina</taxon>
        <taxon>Agaricomycetes</taxon>
        <taxon>Hymenochaetales</taxon>
        <taxon>Rickenellaceae</taxon>
        <taxon>Rickenella</taxon>
    </lineage>
</organism>
<gene>
    <name evidence="2" type="ORF">BD410DRAFT_816966</name>
</gene>
<dbReference type="PANTHER" id="PTHR44167">
    <property type="entry name" value="OVARIAN-SPECIFIC SERINE/THREONINE-PROTEIN KINASE LOK-RELATED"/>
    <property type="match status" value="1"/>
</dbReference>
<dbReference type="GO" id="GO:0004674">
    <property type="term" value="F:protein serine/threonine kinase activity"/>
    <property type="evidence" value="ECO:0007669"/>
    <property type="project" value="TreeGrafter"/>
</dbReference>
<name>A0A4Y7PK79_9AGAM</name>
<dbReference type="PROSITE" id="PS50011">
    <property type="entry name" value="PROTEIN_KINASE_DOM"/>
    <property type="match status" value="1"/>
</dbReference>
<dbReference type="PANTHER" id="PTHR44167:SF24">
    <property type="entry name" value="SERINE_THREONINE-PROTEIN KINASE CHK2"/>
    <property type="match status" value="1"/>
</dbReference>
<dbReference type="STRING" id="50990.A0A4Y7PK79"/>
<evidence type="ECO:0000313" key="3">
    <source>
        <dbReference type="Proteomes" id="UP000294933"/>
    </source>
</evidence>
<dbReference type="AlphaFoldDB" id="A0A4Y7PK79"/>